<evidence type="ECO:0000256" key="3">
    <source>
        <dbReference type="PROSITE-ProRule" id="PRU00023"/>
    </source>
</evidence>
<feature type="repeat" description="ANK" evidence="3">
    <location>
        <begin position="68"/>
        <end position="100"/>
    </location>
</feature>
<dbReference type="InterPro" id="IPR050776">
    <property type="entry name" value="Ank_Repeat/CDKN_Inhibitor"/>
</dbReference>
<reference evidence="4 5" key="1">
    <citation type="submission" date="2016-07" db="EMBL/GenBank/DDBJ databases">
        <title>Pervasive Adenine N6-methylation of Active Genes in Fungi.</title>
        <authorList>
            <consortium name="DOE Joint Genome Institute"/>
            <person name="Mondo S.J."/>
            <person name="Dannebaum R.O."/>
            <person name="Kuo R.C."/>
            <person name="Labutti K."/>
            <person name="Haridas S."/>
            <person name="Kuo A."/>
            <person name="Salamov A."/>
            <person name="Ahrendt S.R."/>
            <person name="Lipzen A."/>
            <person name="Sullivan W."/>
            <person name="Andreopoulos W.B."/>
            <person name="Clum A."/>
            <person name="Lindquist E."/>
            <person name="Daum C."/>
            <person name="Ramamoorthy G.K."/>
            <person name="Gryganskyi A."/>
            <person name="Culley D."/>
            <person name="Magnuson J.K."/>
            <person name="James T.Y."/>
            <person name="O'Malley M.A."/>
            <person name="Stajich J.E."/>
            <person name="Spatafora J.W."/>
            <person name="Visel A."/>
            <person name="Grigoriev I.V."/>
        </authorList>
    </citation>
    <scope>NUCLEOTIDE SEQUENCE [LARGE SCALE GENOMIC DNA]</scope>
    <source>
        <strain evidence="4 5">CBS 931.73</strain>
    </source>
</reference>
<evidence type="ECO:0000313" key="4">
    <source>
        <dbReference type="EMBL" id="ORY07603.1"/>
    </source>
</evidence>
<evidence type="ECO:0000256" key="1">
    <source>
        <dbReference type="ARBA" id="ARBA00022737"/>
    </source>
</evidence>
<dbReference type="Gene3D" id="1.25.40.20">
    <property type="entry name" value="Ankyrin repeat-containing domain"/>
    <property type="match status" value="1"/>
</dbReference>
<comment type="caution">
    <text evidence="4">The sequence shown here is derived from an EMBL/GenBank/DDBJ whole genome shotgun (WGS) entry which is preliminary data.</text>
</comment>
<proteinExistence type="predicted"/>
<dbReference type="Pfam" id="PF12796">
    <property type="entry name" value="Ank_2"/>
    <property type="match status" value="1"/>
</dbReference>
<sequence length="108" mass="12073">GLDVLQNAVIGGNAELVRLLISQYHANVESSDNIGRRPIHHACLTGHLEVFEALIELGANFNVVDKWDNWTALHYAAKENRLAIVKRLVELGSDYRLKDKNGRAPMDL</sequence>
<organism evidence="4 5">
    <name type="scientific">Basidiobolus meristosporus CBS 931.73</name>
    <dbReference type="NCBI Taxonomy" id="1314790"/>
    <lineage>
        <taxon>Eukaryota</taxon>
        <taxon>Fungi</taxon>
        <taxon>Fungi incertae sedis</taxon>
        <taxon>Zoopagomycota</taxon>
        <taxon>Entomophthoromycotina</taxon>
        <taxon>Basidiobolomycetes</taxon>
        <taxon>Basidiobolales</taxon>
        <taxon>Basidiobolaceae</taxon>
        <taxon>Basidiobolus</taxon>
    </lineage>
</organism>
<evidence type="ECO:0000256" key="2">
    <source>
        <dbReference type="ARBA" id="ARBA00023043"/>
    </source>
</evidence>
<dbReference type="OrthoDB" id="366390at2759"/>
<feature type="non-terminal residue" evidence="4">
    <location>
        <position position="108"/>
    </location>
</feature>
<dbReference type="EMBL" id="MCFE01000007">
    <property type="protein sequence ID" value="ORY07603.1"/>
    <property type="molecule type" value="Genomic_DNA"/>
</dbReference>
<evidence type="ECO:0000313" key="5">
    <source>
        <dbReference type="Proteomes" id="UP000193498"/>
    </source>
</evidence>
<keyword evidence="5" id="KW-1185">Reference proteome</keyword>
<keyword evidence="2 3" id="KW-0040">ANK repeat</keyword>
<dbReference type="InterPro" id="IPR002110">
    <property type="entry name" value="Ankyrin_rpt"/>
</dbReference>
<dbReference type="PROSITE" id="PS50297">
    <property type="entry name" value="ANK_REP_REGION"/>
    <property type="match status" value="2"/>
</dbReference>
<dbReference type="Proteomes" id="UP000193498">
    <property type="component" value="Unassembled WGS sequence"/>
</dbReference>
<feature type="non-terminal residue" evidence="4">
    <location>
        <position position="1"/>
    </location>
</feature>
<dbReference type="SMART" id="SM00248">
    <property type="entry name" value="ANK"/>
    <property type="match status" value="2"/>
</dbReference>
<name>A0A1Y1ZBB7_9FUNG</name>
<dbReference type="PRINTS" id="PR01415">
    <property type="entry name" value="ANKYRIN"/>
</dbReference>
<dbReference type="PROSITE" id="PS50088">
    <property type="entry name" value="ANK_REPEAT"/>
    <property type="match status" value="2"/>
</dbReference>
<gene>
    <name evidence="4" type="ORF">K493DRAFT_145771</name>
</gene>
<dbReference type="PANTHER" id="PTHR24201">
    <property type="entry name" value="ANK_REP_REGION DOMAIN-CONTAINING PROTEIN"/>
    <property type="match status" value="1"/>
</dbReference>
<dbReference type="InterPro" id="IPR036770">
    <property type="entry name" value="Ankyrin_rpt-contain_sf"/>
</dbReference>
<keyword evidence="1" id="KW-0677">Repeat</keyword>
<dbReference type="SUPFAM" id="SSF48403">
    <property type="entry name" value="Ankyrin repeat"/>
    <property type="match status" value="1"/>
</dbReference>
<accession>A0A1Y1ZBB7</accession>
<feature type="repeat" description="ANK" evidence="3">
    <location>
        <begin position="34"/>
        <end position="66"/>
    </location>
</feature>
<dbReference type="InParanoid" id="A0A1Y1ZBB7"/>
<dbReference type="STRING" id="1314790.A0A1Y1ZBB7"/>
<dbReference type="AlphaFoldDB" id="A0A1Y1ZBB7"/>
<protein>
    <submittedName>
        <fullName evidence="4">Ankyrin</fullName>
    </submittedName>
</protein>